<dbReference type="AlphaFoldDB" id="A0A4P7N2W3"/>
<keyword evidence="3" id="KW-0732">Signal</keyword>
<dbReference type="SUPFAM" id="SSF51445">
    <property type="entry name" value="(Trans)glycosidases"/>
    <property type="match status" value="1"/>
</dbReference>
<gene>
    <name evidence="5" type="ORF">PoMZ_10691</name>
</gene>
<sequence length="312" mass="34320">MAKMHLSSGITLAVAVSAQAISIPLAPRDSRPQSRASMWKPAVGTTWQIVLKHPLTINPQSPAVEPSHVDVYDIDLFDNTKNGTDGSTIAALHSLGKKVICYFSAGTYEGWRPDAGDFKAADKGNRMNNWNETWVNINSPDIRDVMAKRIKIAADVGCDAIDPDNVDGYLEAPVNDQGPSTFRLDKASTASFVKFLSAEAAKYKMSTGLKNAAEVIDDVISDVHFSVNEECAAWKECNMFLKFIEASKPVFHIEYPAGMEKDADETPLKDLGKWCRKSPDWSGPDVDISKMNLQLNGWVQYCDGKTFKTPRG</sequence>
<evidence type="ECO:0000256" key="3">
    <source>
        <dbReference type="SAM" id="SignalP"/>
    </source>
</evidence>
<evidence type="ECO:0000313" key="5">
    <source>
        <dbReference type="EMBL" id="QBZ54976.1"/>
    </source>
</evidence>
<dbReference type="InterPro" id="IPR017853">
    <property type="entry name" value="GH"/>
</dbReference>
<dbReference type="InterPro" id="IPR013785">
    <property type="entry name" value="Aldolase_TIM"/>
</dbReference>
<name>A0A4P7N2W3_PYROR</name>
<evidence type="ECO:0000256" key="1">
    <source>
        <dbReference type="ARBA" id="ARBA00001255"/>
    </source>
</evidence>
<evidence type="ECO:0000313" key="6">
    <source>
        <dbReference type="Proteomes" id="UP000294847"/>
    </source>
</evidence>
<evidence type="ECO:0000259" key="4">
    <source>
        <dbReference type="Pfam" id="PF03537"/>
    </source>
</evidence>
<dbReference type="InterPro" id="IPR004352">
    <property type="entry name" value="GH114_TIM-barrel"/>
</dbReference>
<dbReference type="Proteomes" id="UP000294847">
    <property type="component" value="Chromosome 1"/>
</dbReference>
<dbReference type="EMBL" id="CP034204">
    <property type="protein sequence ID" value="QBZ54976.1"/>
    <property type="molecule type" value="Genomic_DNA"/>
</dbReference>
<dbReference type="PANTHER" id="PTHR35273">
    <property type="entry name" value="ALPHA-1,4 POLYGALACTOSAMINIDASE, PUTATIVE (AFU_ORTHOLOGUE AFUA_3G07890)-RELATED"/>
    <property type="match status" value="1"/>
</dbReference>
<evidence type="ECO:0000256" key="2">
    <source>
        <dbReference type="ARBA" id="ARBA00012755"/>
    </source>
</evidence>
<organism evidence="5 6">
    <name type="scientific">Pyricularia oryzae</name>
    <name type="common">Rice blast fungus</name>
    <name type="synonym">Magnaporthe oryzae</name>
    <dbReference type="NCBI Taxonomy" id="318829"/>
    <lineage>
        <taxon>Eukaryota</taxon>
        <taxon>Fungi</taxon>
        <taxon>Dikarya</taxon>
        <taxon>Ascomycota</taxon>
        <taxon>Pezizomycotina</taxon>
        <taxon>Sordariomycetes</taxon>
        <taxon>Sordariomycetidae</taxon>
        <taxon>Magnaporthales</taxon>
        <taxon>Pyriculariaceae</taxon>
        <taxon>Pyricularia</taxon>
    </lineage>
</organism>
<dbReference type="Pfam" id="PF03537">
    <property type="entry name" value="Glyco_hydro_114"/>
    <property type="match status" value="1"/>
</dbReference>
<feature type="domain" description="Glycoside-hydrolase family GH114 TIM-barrel" evidence="4">
    <location>
        <begin position="46"/>
        <end position="265"/>
    </location>
</feature>
<protein>
    <recommendedName>
        <fullName evidence="2">alpha-galactosidase</fullName>
        <ecNumber evidence="2">3.2.1.22</ecNumber>
    </recommendedName>
</protein>
<feature type="chain" id="PRO_5020244847" description="alpha-galactosidase" evidence="3">
    <location>
        <begin position="21"/>
        <end position="312"/>
    </location>
</feature>
<proteinExistence type="predicted"/>
<dbReference type="Gene3D" id="3.20.20.70">
    <property type="entry name" value="Aldolase class I"/>
    <property type="match status" value="1"/>
</dbReference>
<comment type="catalytic activity">
    <reaction evidence="1">
        <text>Hydrolysis of terminal, non-reducing alpha-D-galactose residues in alpha-D-galactosides, including galactose oligosaccharides, galactomannans and galactolipids.</text>
        <dbReference type="EC" id="3.2.1.22"/>
    </reaction>
</comment>
<dbReference type="EC" id="3.2.1.22" evidence="2"/>
<feature type="signal peptide" evidence="3">
    <location>
        <begin position="1"/>
        <end position="20"/>
    </location>
</feature>
<dbReference type="PANTHER" id="PTHR35273:SF2">
    <property type="entry name" value="ALPHA-GALACTOSIDASE"/>
    <property type="match status" value="1"/>
</dbReference>
<accession>A0A4P7N2W3</accession>
<dbReference type="GO" id="GO:0004557">
    <property type="term" value="F:alpha-galactosidase activity"/>
    <property type="evidence" value="ECO:0007669"/>
    <property type="project" value="UniProtKB-EC"/>
</dbReference>
<reference evidence="5 6" key="1">
    <citation type="journal article" date="2019" name="Mol. Biol. Evol.">
        <title>Blast fungal genomes show frequent chromosomal changes, gene gains and losses, and effector gene turnover.</title>
        <authorList>
            <person name="Gomez Luciano L.B."/>
            <person name="Jason Tsai I."/>
            <person name="Chuma I."/>
            <person name="Tosa Y."/>
            <person name="Chen Y.H."/>
            <person name="Li J.Y."/>
            <person name="Li M.Y."/>
            <person name="Jade Lu M.Y."/>
            <person name="Nakayashiki H."/>
            <person name="Li W.H."/>
        </authorList>
    </citation>
    <scope>NUCLEOTIDE SEQUENCE [LARGE SCALE GENOMIC DNA]</scope>
    <source>
        <strain evidence="5">MZ5-1-6</strain>
    </source>
</reference>